<dbReference type="Pfam" id="PF00239">
    <property type="entry name" value="Resolvase"/>
    <property type="match status" value="1"/>
</dbReference>
<dbReference type="EMBL" id="LQOP01000008">
    <property type="protein sequence ID" value="ORV29071.1"/>
    <property type="molecule type" value="Genomic_DNA"/>
</dbReference>
<evidence type="ECO:0000313" key="5">
    <source>
        <dbReference type="Proteomes" id="UP000182227"/>
    </source>
</evidence>
<organism evidence="3 5">
    <name type="scientific">Mycolicibacterium conceptionense</name>
    <dbReference type="NCBI Taxonomy" id="451644"/>
    <lineage>
        <taxon>Bacteria</taxon>
        <taxon>Bacillati</taxon>
        <taxon>Actinomycetota</taxon>
        <taxon>Actinomycetes</taxon>
        <taxon>Mycobacteriales</taxon>
        <taxon>Mycobacteriaceae</taxon>
        <taxon>Mycolicibacterium</taxon>
    </lineage>
</organism>
<feature type="region of interest" description="Disordered" evidence="1">
    <location>
        <begin position="98"/>
        <end position="145"/>
    </location>
</feature>
<dbReference type="InterPro" id="IPR006119">
    <property type="entry name" value="Resolv_N"/>
</dbReference>
<feature type="compositionally biased region" description="Basic residues" evidence="1">
    <location>
        <begin position="105"/>
        <end position="116"/>
    </location>
</feature>
<evidence type="ECO:0000313" key="4">
    <source>
        <dbReference type="EMBL" id="ORV29071.1"/>
    </source>
</evidence>
<dbReference type="SUPFAM" id="SSF53041">
    <property type="entry name" value="Resolvase-like"/>
    <property type="match status" value="1"/>
</dbReference>
<dbReference type="Gene3D" id="3.40.50.1390">
    <property type="entry name" value="Resolvase, N-terminal catalytic domain"/>
    <property type="match status" value="1"/>
</dbReference>
<proteinExistence type="predicted"/>
<reference evidence="4 6" key="2">
    <citation type="submission" date="2016-01" db="EMBL/GenBank/DDBJ databases">
        <title>The new phylogeny of the genus Mycobacterium.</title>
        <authorList>
            <person name="Tarcisio F."/>
            <person name="Conor M."/>
            <person name="Antonella G."/>
            <person name="Elisabetta G."/>
            <person name="Giulia F.S."/>
            <person name="Sara T."/>
            <person name="Anna F."/>
            <person name="Clotilde B."/>
            <person name="Roberto B."/>
            <person name="Veronica D.S."/>
            <person name="Fabio R."/>
            <person name="Monica P."/>
            <person name="Olivier J."/>
            <person name="Enrico T."/>
            <person name="Nicola S."/>
        </authorList>
    </citation>
    <scope>NUCLEOTIDE SEQUENCE [LARGE SCALE GENOMIC DNA]</scope>
    <source>
        <strain evidence="4 6">CCUG 50187</strain>
    </source>
</reference>
<gene>
    <name evidence="4" type="ORF">AWB98_06695</name>
    <name evidence="3" type="ORF">BN970_05076</name>
</gene>
<dbReference type="AlphaFoldDB" id="A0A0U1DS20"/>
<dbReference type="PANTHER" id="PTHR30461">
    <property type="entry name" value="DNA-INVERTASE FROM LAMBDOID PROPHAGE"/>
    <property type="match status" value="1"/>
</dbReference>
<dbReference type="CDD" id="cd00338">
    <property type="entry name" value="Ser_Recombinase"/>
    <property type="match status" value="1"/>
</dbReference>
<evidence type="ECO:0000259" key="2">
    <source>
        <dbReference type="SMART" id="SM00857"/>
    </source>
</evidence>
<dbReference type="SMART" id="SM00857">
    <property type="entry name" value="Resolvase"/>
    <property type="match status" value="1"/>
</dbReference>
<evidence type="ECO:0000313" key="3">
    <source>
        <dbReference type="EMBL" id="CQD21636.1"/>
    </source>
</evidence>
<dbReference type="InterPro" id="IPR050639">
    <property type="entry name" value="SSR_resolvase"/>
</dbReference>
<reference evidence="3 5" key="1">
    <citation type="submission" date="2015-03" db="EMBL/GenBank/DDBJ databases">
        <authorList>
            <person name="Murphy D."/>
        </authorList>
    </citation>
    <scope>NUCLEOTIDE SEQUENCE [LARGE SCALE GENOMIC DNA]</scope>
    <source>
        <strain evidence="3 5">D16</strain>
    </source>
</reference>
<dbReference type="GeneID" id="44295122"/>
<dbReference type="GO" id="GO:0000150">
    <property type="term" value="F:DNA strand exchange activity"/>
    <property type="evidence" value="ECO:0007669"/>
    <property type="project" value="InterPro"/>
</dbReference>
<feature type="domain" description="Resolvase/invertase-type recombinase catalytic" evidence="2">
    <location>
        <begin position="2"/>
        <end position="127"/>
    </location>
</feature>
<dbReference type="RefSeq" id="WP_165763079.1">
    <property type="nucleotide sequence ID" value="NZ_JACKVA010000016.1"/>
</dbReference>
<dbReference type="EMBL" id="CTEF01000004">
    <property type="protein sequence ID" value="CQD21636.1"/>
    <property type="molecule type" value="Genomic_DNA"/>
</dbReference>
<dbReference type="PANTHER" id="PTHR30461:SF23">
    <property type="entry name" value="DNA RECOMBINASE-RELATED"/>
    <property type="match status" value="1"/>
</dbReference>
<dbReference type="Proteomes" id="UP000193811">
    <property type="component" value="Unassembled WGS sequence"/>
</dbReference>
<sequence length="145" mass="16436">MYLRQSKDADGNELAVTRQREDCLKLCHDRGWTDTVEYCDNNVSASKRSTARPAYRRMLADVKAGQIQGIVVWDLDRLYRQPRELEDLIDLADEHRLARRAPPGARHRHGRRRSQHGQRSSVRSYQRGGGEGRGGAKGCPLAALV</sequence>
<evidence type="ECO:0000313" key="6">
    <source>
        <dbReference type="Proteomes" id="UP000193811"/>
    </source>
</evidence>
<name>A0A0U1DS20_9MYCO</name>
<accession>A0A0U1DS20</accession>
<keyword evidence="6" id="KW-1185">Reference proteome</keyword>
<evidence type="ECO:0000256" key="1">
    <source>
        <dbReference type="SAM" id="MobiDB-lite"/>
    </source>
</evidence>
<protein>
    <submittedName>
        <fullName evidence="3">PhiRv1 integrase</fullName>
    </submittedName>
</protein>
<dbReference type="GO" id="GO:0003677">
    <property type="term" value="F:DNA binding"/>
    <property type="evidence" value="ECO:0007669"/>
    <property type="project" value="InterPro"/>
</dbReference>
<dbReference type="Proteomes" id="UP000182227">
    <property type="component" value="Unassembled WGS sequence"/>
</dbReference>
<dbReference type="InterPro" id="IPR036162">
    <property type="entry name" value="Resolvase-like_N_sf"/>
</dbReference>
<feature type="compositionally biased region" description="Gly residues" evidence="1">
    <location>
        <begin position="127"/>
        <end position="137"/>
    </location>
</feature>